<dbReference type="GO" id="GO:0005743">
    <property type="term" value="C:mitochondrial inner membrane"/>
    <property type="evidence" value="ECO:0007669"/>
    <property type="project" value="TreeGrafter"/>
</dbReference>
<dbReference type="AlphaFoldDB" id="A0A9Q1DGE6"/>
<name>A0A9Q1DGE6_CONCO</name>
<evidence type="ECO:0008006" key="5">
    <source>
        <dbReference type="Google" id="ProtNLM"/>
    </source>
</evidence>
<dbReference type="GO" id="GO:0033617">
    <property type="term" value="P:mitochondrial respiratory chain complex IV assembly"/>
    <property type="evidence" value="ECO:0007669"/>
    <property type="project" value="InterPro"/>
</dbReference>
<evidence type="ECO:0000313" key="3">
    <source>
        <dbReference type="EMBL" id="KAJ8269308.1"/>
    </source>
</evidence>
<dbReference type="EMBL" id="JAFJMO010000008">
    <property type="protein sequence ID" value="KAJ8269308.1"/>
    <property type="molecule type" value="Genomic_DNA"/>
</dbReference>
<evidence type="ECO:0000313" key="4">
    <source>
        <dbReference type="Proteomes" id="UP001152803"/>
    </source>
</evidence>
<dbReference type="InterPro" id="IPR027917">
    <property type="entry name" value="MITRAC7/Phoenixin"/>
</dbReference>
<feature type="region of interest" description="Disordered" evidence="1">
    <location>
        <begin position="1"/>
        <end position="30"/>
    </location>
</feature>
<accession>A0A9Q1DGE6</accession>
<dbReference type="Proteomes" id="UP001152803">
    <property type="component" value="Unassembled WGS sequence"/>
</dbReference>
<gene>
    <name evidence="3" type="ORF">COCON_G00119150</name>
</gene>
<reference evidence="3" key="1">
    <citation type="journal article" date="2023" name="Science">
        <title>Genome structures resolve the early diversification of teleost fishes.</title>
        <authorList>
            <person name="Parey E."/>
            <person name="Louis A."/>
            <person name="Montfort J."/>
            <person name="Bouchez O."/>
            <person name="Roques C."/>
            <person name="Iampietro C."/>
            <person name="Lluch J."/>
            <person name="Castinel A."/>
            <person name="Donnadieu C."/>
            <person name="Desvignes T."/>
            <person name="Floi Bucao C."/>
            <person name="Jouanno E."/>
            <person name="Wen M."/>
            <person name="Mejri S."/>
            <person name="Dirks R."/>
            <person name="Jansen H."/>
            <person name="Henkel C."/>
            <person name="Chen W.J."/>
            <person name="Zahm M."/>
            <person name="Cabau C."/>
            <person name="Klopp C."/>
            <person name="Thompson A.W."/>
            <person name="Robinson-Rechavi M."/>
            <person name="Braasch I."/>
            <person name="Lecointre G."/>
            <person name="Bobe J."/>
            <person name="Postlethwait J.H."/>
            <person name="Berthelot C."/>
            <person name="Roest Crollius H."/>
            <person name="Guiguen Y."/>
        </authorList>
    </citation>
    <scope>NUCLEOTIDE SEQUENCE</scope>
    <source>
        <strain evidence="3">Concon-B</strain>
    </source>
</reference>
<evidence type="ECO:0000256" key="1">
    <source>
        <dbReference type="SAM" id="MobiDB-lite"/>
    </source>
</evidence>
<evidence type="ECO:0000256" key="2">
    <source>
        <dbReference type="SAM" id="Phobius"/>
    </source>
</evidence>
<feature type="transmembrane region" description="Helical" evidence="2">
    <location>
        <begin position="117"/>
        <end position="139"/>
    </location>
</feature>
<dbReference type="Pfam" id="PF15061">
    <property type="entry name" value="MITRAC7_Phoenixin"/>
    <property type="match status" value="1"/>
</dbReference>
<organism evidence="3 4">
    <name type="scientific">Conger conger</name>
    <name type="common">Conger eel</name>
    <name type="synonym">Muraena conger</name>
    <dbReference type="NCBI Taxonomy" id="82655"/>
    <lineage>
        <taxon>Eukaryota</taxon>
        <taxon>Metazoa</taxon>
        <taxon>Chordata</taxon>
        <taxon>Craniata</taxon>
        <taxon>Vertebrata</taxon>
        <taxon>Euteleostomi</taxon>
        <taxon>Actinopterygii</taxon>
        <taxon>Neopterygii</taxon>
        <taxon>Teleostei</taxon>
        <taxon>Anguilliformes</taxon>
        <taxon>Congridae</taxon>
        <taxon>Conger</taxon>
    </lineage>
</organism>
<proteinExistence type="predicted"/>
<keyword evidence="2" id="KW-0472">Membrane</keyword>
<keyword evidence="4" id="KW-1185">Reference proteome</keyword>
<protein>
    <recommendedName>
        <fullName evidence="5">Small integral membrane protein 20</fullName>
    </recommendedName>
</protein>
<dbReference type="OrthoDB" id="8755372at2759"/>
<dbReference type="PANTHER" id="PTHR34923:SF1">
    <property type="entry name" value="SMALL INTEGRAL MEMBRANE PROTEIN 20"/>
    <property type="match status" value="1"/>
</dbReference>
<feature type="compositionally biased region" description="Basic and acidic residues" evidence="1">
    <location>
        <begin position="1"/>
        <end position="23"/>
    </location>
</feature>
<dbReference type="PANTHER" id="PTHR34923">
    <property type="entry name" value="SMALL INTEGRAL MEMBRANE PROTEIN 20"/>
    <property type="match status" value="1"/>
</dbReference>
<keyword evidence="2" id="KW-0812">Transmembrane</keyword>
<sequence length="176" mass="20193">MQKEMEGTKQMDEEKRQMREAEHASLSPPATARQSVLFSWAEAFGGEHRAAHSEELKGLRGNRYHTLHSWQNASQVSQLLEKVEKMEAVQYCQWSVLVSFELPQPLIRKMSRNRRTVIIFAGFVTAVAAAFYPILFYPLSHINEYKQVQTVNRAGINQADVQPVGVKIWSDPYKTK</sequence>
<comment type="caution">
    <text evidence="3">The sequence shown here is derived from an EMBL/GenBank/DDBJ whole genome shotgun (WGS) entry which is preliminary data.</text>
</comment>
<keyword evidence="2" id="KW-1133">Transmembrane helix</keyword>